<dbReference type="SUPFAM" id="SSF110997">
    <property type="entry name" value="Sporulation related repeat"/>
    <property type="match status" value="1"/>
</dbReference>
<keyword evidence="2" id="KW-1133">Transmembrane helix</keyword>
<accession>A0ABT1BNM7</accession>
<dbReference type="PANTHER" id="PTHR38687:SF1">
    <property type="entry name" value="CELL DIVISION PROTEIN DEDD"/>
    <property type="match status" value="1"/>
</dbReference>
<evidence type="ECO:0000313" key="5">
    <source>
        <dbReference type="Proteomes" id="UP001204851"/>
    </source>
</evidence>
<dbReference type="PROSITE" id="PS51724">
    <property type="entry name" value="SPOR"/>
    <property type="match status" value="1"/>
</dbReference>
<feature type="domain" description="SPOR" evidence="3">
    <location>
        <begin position="159"/>
        <end position="238"/>
    </location>
</feature>
<dbReference type="PANTHER" id="PTHR38687">
    <property type="entry name" value="CELL DIVISION PROTEIN DEDD-RELATED"/>
    <property type="match status" value="1"/>
</dbReference>
<evidence type="ECO:0000256" key="2">
    <source>
        <dbReference type="SAM" id="Phobius"/>
    </source>
</evidence>
<keyword evidence="2" id="KW-0472">Membrane</keyword>
<gene>
    <name evidence="4" type="ORF">M0L44_13675</name>
</gene>
<organism evidence="4 5">
    <name type="scientific">Ideonella oryzae</name>
    <dbReference type="NCBI Taxonomy" id="2937441"/>
    <lineage>
        <taxon>Bacteria</taxon>
        <taxon>Pseudomonadati</taxon>
        <taxon>Pseudomonadota</taxon>
        <taxon>Betaproteobacteria</taxon>
        <taxon>Burkholderiales</taxon>
        <taxon>Sphaerotilaceae</taxon>
        <taxon>Ideonella</taxon>
    </lineage>
</organism>
<sequence length="244" mass="25289">MKLGSGARRQAQRGGFVLGMIVGLLVGLAIALGVALYIAKVPVPFMDKVGHRTPEQEAQETEKLKTWDPNAGLAGKQAPRPAMAASEAGSAPLPYVGGASSPVPVAVVGKPASAAKPASAVSPAPAPVEAKSKRDPAAILSGAPVSAHADKPAEPAAAGADPFLYFVQAGAYSNANDAEQQRARLAMQGLVAKVSEREQAGRNVYRVRLGPFDNRDEAERQQDRLKGAGMDSALVRVERSKAQP</sequence>
<keyword evidence="5" id="KW-1185">Reference proteome</keyword>
<evidence type="ECO:0000256" key="1">
    <source>
        <dbReference type="SAM" id="MobiDB-lite"/>
    </source>
</evidence>
<dbReference type="InterPro" id="IPR007730">
    <property type="entry name" value="SPOR-like_dom"/>
</dbReference>
<evidence type="ECO:0000313" key="4">
    <source>
        <dbReference type="EMBL" id="MCO5977753.1"/>
    </source>
</evidence>
<feature type="region of interest" description="Disordered" evidence="1">
    <location>
        <begin position="114"/>
        <end position="134"/>
    </location>
</feature>
<proteinExistence type="predicted"/>
<feature type="region of interest" description="Disordered" evidence="1">
    <location>
        <begin position="210"/>
        <end position="244"/>
    </location>
</feature>
<feature type="compositionally biased region" description="Low complexity" evidence="1">
    <location>
        <begin position="114"/>
        <end position="129"/>
    </location>
</feature>
<dbReference type="InterPro" id="IPR036680">
    <property type="entry name" value="SPOR-like_sf"/>
</dbReference>
<evidence type="ECO:0000259" key="3">
    <source>
        <dbReference type="PROSITE" id="PS51724"/>
    </source>
</evidence>
<feature type="transmembrane region" description="Helical" evidence="2">
    <location>
        <begin position="16"/>
        <end position="39"/>
    </location>
</feature>
<feature type="compositionally biased region" description="Basic and acidic residues" evidence="1">
    <location>
        <begin position="213"/>
        <end position="226"/>
    </location>
</feature>
<dbReference type="EMBL" id="JAMXMC010000007">
    <property type="protein sequence ID" value="MCO5977753.1"/>
    <property type="molecule type" value="Genomic_DNA"/>
</dbReference>
<protein>
    <submittedName>
        <fullName evidence="4">SPOR domain-containing protein</fullName>
    </submittedName>
</protein>
<comment type="caution">
    <text evidence="4">The sequence shown here is derived from an EMBL/GenBank/DDBJ whole genome shotgun (WGS) entry which is preliminary data.</text>
</comment>
<keyword evidence="2" id="KW-0812">Transmembrane</keyword>
<dbReference type="RefSeq" id="WP_252770260.1">
    <property type="nucleotide sequence ID" value="NZ_JAMXMC010000007.1"/>
</dbReference>
<dbReference type="InterPro" id="IPR052521">
    <property type="entry name" value="Cell_div_SPOR-domain"/>
</dbReference>
<dbReference type="Pfam" id="PF05036">
    <property type="entry name" value="SPOR"/>
    <property type="match status" value="1"/>
</dbReference>
<reference evidence="4 5" key="1">
    <citation type="submission" date="2022-06" db="EMBL/GenBank/DDBJ databases">
        <title>Ideonella sp. NS12-5 Genome sequencing and assembly.</title>
        <authorList>
            <person name="Jung Y."/>
        </authorList>
    </citation>
    <scope>NUCLEOTIDE SEQUENCE [LARGE SCALE GENOMIC DNA]</scope>
    <source>
        <strain evidence="4 5">NS12-5</strain>
    </source>
</reference>
<name>A0ABT1BNM7_9BURK</name>
<dbReference type="Proteomes" id="UP001204851">
    <property type="component" value="Unassembled WGS sequence"/>
</dbReference>
<dbReference type="Gene3D" id="3.30.70.1070">
    <property type="entry name" value="Sporulation related repeat"/>
    <property type="match status" value="1"/>
</dbReference>